<dbReference type="PANTHER" id="PTHR11362:SF82">
    <property type="entry name" value="PHOSPHATIDYLETHANOLAMINE-BINDING PROTEIN 4"/>
    <property type="match status" value="1"/>
</dbReference>
<evidence type="ECO:0000313" key="1">
    <source>
        <dbReference type="EMBL" id="KAK9824270.1"/>
    </source>
</evidence>
<dbReference type="InterPro" id="IPR008914">
    <property type="entry name" value="PEBP"/>
</dbReference>
<keyword evidence="2" id="KW-1185">Reference proteome</keyword>
<dbReference type="InterPro" id="IPR035810">
    <property type="entry name" value="PEBP_euk"/>
</dbReference>
<name>A0AAW1QSM8_9CHLO</name>
<dbReference type="Pfam" id="PF01161">
    <property type="entry name" value="PBP"/>
    <property type="match status" value="1"/>
</dbReference>
<dbReference type="CDD" id="cd00866">
    <property type="entry name" value="PEBP_euk"/>
    <property type="match status" value="1"/>
</dbReference>
<dbReference type="PANTHER" id="PTHR11362">
    <property type="entry name" value="PHOSPHATIDYLETHANOLAMINE-BINDING PROTEIN"/>
    <property type="match status" value="1"/>
</dbReference>
<dbReference type="AlphaFoldDB" id="A0AAW1QSM8"/>
<sequence>MYHPASDSLPPRPIISICNGPPLLIQQRYYELQTEHRAKHAPEVHIKGQGSDTKYSLLLTDPDAPDPEKPVNREWLHWLVVNIPPSGDLSKGEEVVPYMGPAPPIGVHRYVFSVFRQPGNVKVSKAPSRAKFSTRGFAAEHTLGDPAAVLFFRSRAPK</sequence>
<proteinExistence type="predicted"/>
<accession>A0AAW1QSM8</accession>
<dbReference type="Gene3D" id="3.90.280.10">
    <property type="entry name" value="PEBP-like"/>
    <property type="match status" value="1"/>
</dbReference>
<dbReference type="Proteomes" id="UP001489004">
    <property type="component" value="Unassembled WGS sequence"/>
</dbReference>
<dbReference type="InterPro" id="IPR036610">
    <property type="entry name" value="PEBP-like_sf"/>
</dbReference>
<protein>
    <submittedName>
        <fullName evidence="1">Uncharacterized protein</fullName>
    </submittedName>
</protein>
<reference evidence="1 2" key="1">
    <citation type="journal article" date="2024" name="Nat. Commun.">
        <title>Phylogenomics reveals the evolutionary origins of lichenization in chlorophyte algae.</title>
        <authorList>
            <person name="Puginier C."/>
            <person name="Libourel C."/>
            <person name="Otte J."/>
            <person name="Skaloud P."/>
            <person name="Haon M."/>
            <person name="Grisel S."/>
            <person name="Petersen M."/>
            <person name="Berrin J.G."/>
            <person name="Delaux P.M."/>
            <person name="Dal Grande F."/>
            <person name="Keller J."/>
        </authorList>
    </citation>
    <scope>NUCLEOTIDE SEQUENCE [LARGE SCALE GENOMIC DNA]</scope>
    <source>
        <strain evidence="1 2">SAG 2043</strain>
    </source>
</reference>
<comment type="caution">
    <text evidence="1">The sequence shown here is derived from an EMBL/GenBank/DDBJ whole genome shotgun (WGS) entry which is preliminary data.</text>
</comment>
<organism evidence="1 2">
    <name type="scientific">[Myrmecia] bisecta</name>
    <dbReference type="NCBI Taxonomy" id="41462"/>
    <lineage>
        <taxon>Eukaryota</taxon>
        <taxon>Viridiplantae</taxon>
        <taxon>Chlorophyta</taxon>
        <taxon>core chlorophytes</taxon>
        <taxon>Trebouxiophyceae</taxon>
        <taxon>Trebouxiales</taxon>
        <taxon>Trebouxiaceae</taxon>
        <taxon>Myrmecia</taxon>
    </lineage>
</organism>
<gene>
    <name evidence="1" type="ORF">WJX72_009084</name>
</gene>
<evidence type="ECO:0000313" key="2">
    <source>
        <dbReference type="Proteomes" id="UP001489004"/>
    </source>
</evidence>
<dbReference type="SUPFAM" id="SSF49777">
    <property type="entry name" value="PEBP-like"/>
    <property type="match status" value="1"/>
</dbReference>
<dbReference type="EMBL" id="JALJOR010000002">
    <property type="protein sequence ID" value="KAK9824270.1"/>
    <property type="molecule type" value="Genomic_DNA"/>
</dbReference>